<dbReference type="Proteomes" id="UP000178951">
    <property type="component" value="Unassembled WGS sequence"/>
</dbReference>
<evidence type="ECO:0000313" key="3">
    <source>
        <dbReference type="Proteomes" id="UP000178951"/>
    </source>
</evidence>
<comment type="caution">
    <text evidence="2">The sequence shown here is derived from an EMBL/GenBank/DDBJ whole genome shotgun (WGS) entry which is preliminary data.</text>
</comment>
<reference evidence="2 3" key="1">
    <citation type="journal article" date="2016" name="Nat. Commun.">
        <title>Thousands of microbial genomes shed light on interconnected biogeochemical processes in an aquifer system.</title>
        <authorList>
            <person name="Anantharaman K."/>
            <person name="Brown C.T."/>
            <person name="Hug L.A."/>
            <person name="Sharon I."/>
            <person name="Castelle C.J."/>
            <person name="Probst A.J."/>
            <person name="Thomas B.C."/>
            <person name="Singh A."/>
            <person name="Wilkins M.J."/>
            <person name="Karaoz U."/>
            <person name="Brodie E.L."/>
            <person name="Williams K.H."/>
            <person name="Hubbard S.S."/>
            <person name="Banfield J.F."/>
        </authorList>
    </citation>
    <scope>NUCLEOTIDE SEQUENCE [LARGE SCALE GENOMIC DNA]</scope>
</reference>
<keyword evidence="1" id="KW-1133">Transmembrane helix</keyword>
<gene>
    <name evidence="2" type="ORF">A2311_06060</name>
</gene>
<feature type="transmembrane region" description="Helical" evidence="1">
    <location>
        <begin position="21"/>
        <end position="42"/>
    </location>
</feature>
<accession>A0A1F4TQV9</accession>
<evidence type="ECO:0000256" key="1">
    <source>
        <dbReference type="SAM" id="Phobius"/>
    </source>
</evidence>
<keyword evidence="1" id="KW-0472">Membrane</keyword>
<organism evidence="2 3">
    <name type="scientific">candidate division WOR-1 bacterium RIFOXYB2_FULL_48_7</name>
    <dbReference type="NCBI Taxonomy" id="1802583"/>
    <lineage>
        <taxon>Bacteria</taxon>
        <taxon>Bacillati</taxon>
        <taxon>Saganbacteria</taxon>
    </lineage>
</organism>
<dbReference type="InterPro" id="IPR043723">
    <property type="entry name" value="DUF5665"/>
</dbReference>
<name>A0A1F4TQV9_UNCSA</name>
<protein>
    <submittedName>
        <fullName evidence="2">Uncharacterized protein</fullName>
    </submittedName>
</protein>
<dbReference type="EMBL" id="MEUF01000035">
    <property type="protein sequence ID" value="OGC35081.1"/>
    <property type="molecule type" value="Genomic_DNA"/>
</dbReference>
<dbReference type="AlphaFoldDB" id="A0A1F4TQV9"/>
<proteinExistence type="predicted"/>
<dbReference type="Pfam" id="PF18910">
    <property type="entry name" value="DUF5665"/>
    <property type="match status" value="1"/>
</dbReference>
<dbReference type="STRING" id="1802583.A2311_06060"/>
<keyword evidence="1" id="KW-0812">Transmembrane</keyword>
<sequence length="88" mass="10110">MEQEKLFEAIESIRRDKHDPWRYILFTFLNGIAQGLGMALGLTVVLGIVIWLLTLILSHMINFPVVGYYVGELMKIIDTYIKQGAKVR</sequence>
<evidence type="ECO:0000313" key="2">
    <source>
        <dbReference type="EMBL" id="OGC35081.1"/>
    </source>
</evidence>
<feature type="transmembrane region" description="Helical" evidence="1">
    <location>
        <begin position="48"/>
        <end position="70"/>
    </location>
</feature>